<evidence type="ECO:0000313" key="1">
    <source>
        <dbReference type="EMBL" id="TQD70552.1"/>
    </source>
</evidence>
<reference evidence="1 2" key="1">
    <citation type="journal article" date="2019" name="G3 (Bethesda)">
        <title>Sequencing of a Wild Apple (Malus baccata) Genome Unravels the Differences Between Cultivated and Wild Apple Species Regarding Disease Resistance and Cold Tolerance.</title>
        <authorList>
            <person name="Chen X."/>
        </authorList>
    </citation>
    <scope>NUCLEOTIDE SEQUENCE [LARGE SCALE GENOMIC DNA]</scope>
    <source>
        <strain evidence="2">cv. Shandingzi</strain>
        <tissue evidence="1">Leaves</tissue>
    </source>
</reference>
<gene>
    <name evidence="1" type="ORF">C1H46_043913</name>
</gene>
<dbReference type="Proteomes" id="UP000315295">
    <property type="component" value="Unassembled WGS sequence"/>
</dbReference>
<proteinExistence type="predicted"/>
<accession>A0A540K9E6</accession>
<keyword evidence="2" id="KW-1185">Reference proteome</keyword>
<protein>
    <submittedName>
        <fullName evidence="1">Uncharacterized protein</fullName>
    </submittedName>
</protein>
<sequence length="55" mass="6289">MTFLEPKMTSDGFVAFWKSVQNIPNIKSSYIGPVLEQLMGQNVAVQILDEFYHLI</sequence>
<evidence type="ECO:0000313" key="2">
    <source>
        <dbReference type="Proteomes" id="UP000315295"/>
    </source>
</evidence>
<dbReference type="EMBL" id="VIEB01001759">
    <property type="protein sequence ID" value="TQD70552.1"/>
    <property type="molecule type" value="Genomic_DNA"/>
</dbReference>
<dbReference type="AlphaFoldDB" id="A0A540K9E6"/>
<name>A0A540K9E6_MALBA</name>
<comment type="caution">
    <text evidence="1">The sequence shown here is derived from an EMBL/GenBank/DDBJ whole genome shotgun (WGS) entry which is preliminary data.</text>
</comment>
<organism evidence="1 2">
    <name type="scientific">Malus baccata</name>
    <name type="common">Siberian crab apple</name>
    <name type="synonym">Pyrus baccata</name>
    <dbReference type="NCBI Taxonomy" id="106549"/>
    <lineage>
        <taxon>Eukaryota</taxon>
        <taxon>Viridiplantae</taxon>
        <taxon>Streptophyta</taxon>
        <taxon>Embryophyta</taxon>
        <taxon>Tracheophyta</taxon>
        <taxon>Spermatophyta</taxon>
        <taxon>Magnoliopsida</taxon>
        <taxon>eudicotyledons</taxon>
        <taxon>Gunneridae</taxon>
        <taxon>Pentapetalae</taxon>
        <taxon>rosids</taxon>
        <taxon>fabids</taxon>
        <taxon>Rosales</taxon>
        <taxon>Rosaceae</taxon>
        <taxon>Amygdaloideae</taxon>
        <taxon>Maleae</taxon>
        <taxon>Malus</taxon>
    </lineage>
</organism>